<organism evidence="3 4">
    <name type="scientific">Mytilus coruscus</name>
    <name type="common">Sea mussel</name>
    <dbReference type="NCBI Taxonomy" id="42192"/>
    <lineage>
        <taxon>Eukaryota</taxon>
        <taxon>Metazoa</taxon>
        <taxon>Spiralia</taxon>
        <taxon>Lophotrochozoa</taxon>
        <taxon>Mollusca</taxon>
        <taxon>Bivalvia</taxon>
        <taxon>Autobranchia</taxon>
        <taxon>Pteriomorphia</taxon>
        <taxon>Mytilida</taxon>
        <taxon>Mytiloidea</taxon>
        <taxon>Mytilidae</taxon>
        <taxon>Mytilinae</taxon>
        <taxon>Mytilus</taxon>
    </lineage>
</organism>
<dbReference type="OrthoDB" id="10319526at2759"/>
<keyword evidence="2" id="KW-0732">Signal</keyword>
<gene>
    <name evidence="3" type="ORF">MCOR_5791</name>
</gene>
<dbReference type="Proteomes" id="UP000507470">
    <property type="component" value="Unassembled WGS sequence"/>
</dbReference>
<evidence type="ECO:0000313" key="4">
    <source>
        <dbReference type="Proteomes" id="UP000507470"/>
    </source>
</evidence>
<protein>
    <submittedName>
        <fullName evidence="3">Uncharacterized protein</fullName>
    </submittedName>
</protein>
<feature type="chain" id="PRO_5026886880" evidence="2">
    <location>
        <begin position="17"/>
        <end position="519"/>
    </location>
</feature>
<dbReference type="AlphaFoldDB" id="A0A6J8ABA9"/>
<name>A0A6J8ABA9_MYTCO</name>
<sequence length="519" mass="57731">MRYIIVLVFVVSLTSGYKKKSGNSITWRAIFKGFESFVHNGVLPLELPIGNGEYFRVELPLHPGVRGQFPESRIPINSGQIPDQMSPVDRRAFQLTDHGTRPVGTPIRANRQSPMGSHDGNNVINQVNGRVLPQGVHSMGVNQRPRGALPGNSQFNIGTRQIPVGMSMDIPQNGQFPLEGVANNNIYPVKEREWTGQMPGSGRVNQEINPMSEQFPMETPVGVAPNGRFPARPNVNMNIRNPIARGDFPGRFGNGHFPGIINPGNIQIHQIAEQFPMEMPIDMTPNGQIAPGTDIGNNMINPIDRANSPGSFIPSRRRPRPSKFNLRKNHEMTNAITPPVNQLSSPENNFPVNSIPTTNMINQEVPVIQPEGMQLPNAEILPNIQKPEHNQNIRVLPLGTRPIDRRQMQSAINPNTNSLFPAHTPGSNPIIRGNQNQPLPRRTGINPGEWLRPDGNNLIPGIPQPDRGIIRPSEQLSSWWPRNGGNIGVPFHPDYLNSVSHINGHWKRMWKKSKFHKTN</sequence>
<reference evidence="3 4" key="1">
    <citation type="submission" date="2020-06" db="EMBL/GenBank/DDBJ databases">
        <authorList>
            <person name="Li R."/>
            <person name="Bekaert M."/>
        </authorList>
    </citation>
    <scope>NUCLEOTIDE SEQUENCE [LARGE SCALE GENOMIC DNA]</scope>
    <source>
        <strain evidence="4">wild</strain>
    </source>
</reference>
<evidence type="ECO:0000256" key="2">
    <source>
        <dbReference type="SAM" id="SignalP"/>
    </source>
</evidence>
<feature type="signal peptide" evidence="2">
    <location>
        <begin position="1"/>
        <end position="16"/>
    </location>
</feature>
<evidence type="ECO:0000256" key="1">
    <source>
        <dbReference type="SAM" id="MobiDB-lite"/>
    </source>
</evidence>
<proteinExistence type="predicted"/>
<evidence type="ECO:0000313" key="3">
    <source>
        <dbReference type="EMBL" id="CAC5364913.1"/>
    </source>
</evidence>
<keyword evidence="4" id="KW-1185">Reference proteome</keyword>
<feature type="region of interest" description="Disordered" evidence="1">
    <location>
        <begin position="97"/>
        <end position="118"/>
    </location>
</feature>
<dbReference type="EMBL" id="CACVKT020001087">
    <property type="protein sequence ID" value="CAC5364913.1"/>
    <property type="molecule type" value="Genomic_DNA"/>
</dbReference>
<accession>A0A6J8ABA9</accession>